<keyword evidence="2" id="KW-1185">Reference proteome</keyword>
<name>A0A9X2JPK3_9RHOB</name>
<dbReference type="RefSeq" id="WP_253332150.1">
    <property type="nucleotide sequence ID" value="NZ_JAMYXC010000155.1"/>
</dbReference>
<proteinExistence type="predicted"/>
<evidence type="ECO:0000313" key="1">
    <source>
        <dbReference type="EMBL" id="MCP1168929.1"/>
    </source>
</evidence>
<evidence type="ECO:0000313" key="2">
    <source>
        <dbReference type="Proteomes" id="UP001139477"/>
    </source>
</evidence>
<dbReference type="EMBL" id="JAMYXC010000155">
    <property type="protein sequence ID" value="MCP1168929.1"/>
    <property type="molecule type" value="Genomic_DNA"/>
</dbReference>
<reference evidence="1" key="1">
    <citation type="submission" date="2022-06" db="EMBL/GenBank/DDBJ databases">
        <title>Limimaricola sediminis sp. nov., isolated from an intertidal sediment.</title>
        <authorList>
            <person name="Shao X."/>
        </authorList>
    </citation>
    <scope>NUCLEOTIDE SEQUENCE</scope>
    <source>
        <strain evidence="1">ASW11-118</strain>
    </source>
</reference>
<organism evidence="1 2">
    <name type="scientific">Limimaricola litoreus</name>
    <dbReference type="NCBI Taxonomy" id="2955316"/>
    <lineage>
        <taxon>Bacteria</taxon>
        <taxon>Pseudomonadati</taxon>
        <taxon>Pseudomonadota</taxon>
        <taxon>Alphaproteobacteria</taxon>
        <taxon>Rhodobacterales</taxon>
        <taxon>Paracoccaceae</taxon>
        <taxon>Limimaricola</taxon>
    </lineage>
</organism>
<protein>
    <submittedName>
        <fullName evidence="1">Uncharacterized protein</fullName>
    </submittedName>
</protein>
<sequence length="379" mass="41838">MSEQKEDGFRLRFSGQRFRERRLPVGVLPDIEAFRDLLVAFAKSEWLSHHVGRQRVPRGFDASLNLDLISIEDGSSVPVLVPSFDQGQSFLPGMTGDASDLFAVSYERVSELFDNAANDTSYRPVLKRDQIAALNRFGAGLKSGEKIDFVGSRGRGGSVVSVDLKLRKDLITRIRETYEKRLDGVGTLHAVSADGWIEVETEEHGVLRLEVAERAFDEFNGYLLNDVSFELTLELDADDKARKVTEVHAVELHDPLTEKYRSALSRAKERLAELSALKGGWLDGEGPEISDQSLQLADSLIKLDAAWFSDSGIFPTIYGGIQIETTKGDDEITINIEPDGNIHGDILYSDGEDEELSDVGSIIEVIRRFGGTVEGGAFG</sequence>
<dbReference type="Proteomes" id="UP001139477">
    <property type="component" value="Unassembled WGS sequence"/>
</dbReference>
<comment type="caution">
    <text evidence="1">The sequence shown here is derived from an EMBL/GenBank/DDBJ whole genome shotgun (WGS) entry which is preliminary data.</text>
</comment>
<accession>A0A9X2JPK3</accession>
<gene>
    <name evidence="1" type="ORF">NHG85_10395</name>
</gene>
<dbReference type="AlphaFoldDB" id="A0A9X2JPK3"/>